<name>A0AAJ3YZP8_9BACI</name>
<dbReference type="Proteomes" id="UP000288675">
    <property type="component" value="Chromosome"/>
</dbReference>
<dbReference type="Pfam" id="PF09851">
    <property type="entry name" value="SHOCT"/>
    <property type="match status" value="1"/>
</dbReference>
<accession>A0AAJ3YZP8</accession>
<sequence>MRNELMTMMNGMINSTSMTGMCIMLFFGFLFLILLTAVAVYVVGRSFKCGVRGTDRPLMLLKESYAKGEISEEEYERKRKVLK</sequence>
<protein>
    <submittedName>
        <fullName evidence="2">SHOCT domain-containing protein</fullName>
    </submittedName>
</protein>
<evidence type="ECO:0000313" key="3">
    <source>
        <dbReference type="Proteomes" id="UP000288675"/>
    </source>
</evidence>
<dbReference type="AlphaFoldDB" id="A0AAJ3YZP8"/>
<evidence type="ECO:0000259" key="1">
    <source>
        <dbReference type="Pfam" id="PF09851"/>
    </source>
</evidence>
<feature type="domain" description="SHOCT" evidence="1">
    <location>
        <begin position="61"/>
        <end position="82"/>
    </location>
</feature>
<reference evidence="2 3" key="1">
    <citation type="submission" date="2019-01" db="EMBL/GenBank/DDBJ databases">
        <title>Genome sequence of Bacillus glycinifermentans SRCM103574.</title>
        <authorList>
            <person name="Kong H.-J."/>
            <person name="Jeong S.-Y."/>
            <person name="Jeong D.-Y."/>
        </authorList>
    </citation>
    <scope>NUCLEOTIDE SEQUENCE [LARGE SCALE GENOMIC DNA]</scope>
    <source>
        <strain evidence="2 3">SRCM103574</strain>
    </source>
</reference>
<dbReference type="InterPro" id="IPR018649">
    <property type="entry name" value="SHOCT"/>
</dbReference>
<evidence type="ECO:0000313" key="2">
    <source>
        <dbReference type="EMBL" id="QAT66166.1"/>
    </source>
</evidence>
<gene>
    <name evidence="2" type="ORF">EQZ20_15480</name>
</gene>
<dbReference type="KEGG" id="bgy:BGLY_3073"/>
<dbReference type="GeneID" id="82854076"/>
<organism evidence="2 3">
    <name type="scientific">Bacillus glycinifermentans</name>
    <dbReference type="NCBI Taxonomy" id="1664069"/>
    <lineage>
        <taxon>Bacteria</taxon>
        <taxon>Bacillati</taxon>
        <taxon>Bacillota</taxon>
        <taxon>Bacilli</taxon>
        <taxon>Bacillales</taxon>
        <taxon>Bacillaceae</taxon>
        <taxon>Bacillus</taxon>
    </lineage>
</organism>
<dbReference type="RefSeq" id="WP_052948539.1">
    <property type="nucleotide sequence ID" value="NZ_CP035232.1"/>
</dbReference>
<dbReference type="EMBL" id="CP035232">
    <property type="protein sequence ID" value="QAT66166.1"/>
    <property type="molecule type" value="Genomic_DNA"/>
</dbReference>
<proteinExistence type="predicted"/>